<evidence type="ECO:0000256" key="6">
    <source>
        <dbReference type="ARBA" id="ARBA00022846"/>
    </source>
</evidence>
<dbReference type="Pfam" id="PF13868">
    <property type="entry name" value="TPH"/>
    <property type="match status" value="1"/>
</dbReference>
<evidence type="ECO:0000313" key="17">
    <source>
        <dbReference type="Proteomes" id="UP000600918"/>
    </source>
</evidence>
<keyword evidence="5" id="KW-0963">Cytoplasm</keyword>
<dbReference type="GO" id="GO:0051321">
    <property type="term" value="P:meiotic cell cycle"/>
    <property type="evidence" value="ECO:0007669"/>
    <property type="project" value="UniProtKB-KW"/>
</dbReference>
<accession>A0A834KNC6</accession>
<evidence type="ECO:0000259" key="15">
    <source>
        <dbReference type="Pfam" id="PF13868"/>
    </source>
</evidence>
<feature type="coiled-coil region" evidence="14">
    <location>
        <begin position="28"/>
        <end position="90"/>
    </location>
</feature>
<reference evidence="16" key="1">
    <citation type="journal article" date="2020" name="G3 (Bethesda)">
        <title>High-Quality Assemblies for Three Invasive Social Wasps from the &lt;i&gt;Vespula&lt;/i&gt; Genus.</title>
        <authorList>
            <person name="Harrop T.W.R."/>
            <person name="Guhlin J."/>
            <person name="McLaughlin G.M."/>
            <person name="Permina E."/>
            <person name="Stockwell P."/>
            <person name="Gilligan J."/>
            <person name="Le Lec M.F."/>
            <person name="Gruber M.A.M."/>
            <person name="Quinn O."/>
            <person name="Lovegrove M."/>
            <person name="Duncan E.J."/>
            <person name="Remnant E.J."/>
            <person name="Van Eeckhoven J."/>
            <person name="Graham B."/>
            <person name="Knapp R.A."/>
            <person name="Langford K.W."/>
            <person name="Kronenberg Z."/>
            <person name="Press M.O."/>
            <person name="Eacker S.M."/>
            <person name="Wilson-Rankin E.E."/>
            <person name="Purcell J."/>
            <person name="Lester P.J."/>
            <person name="Dearden P.K."/>
        </authorList>
    </citation>
    <scope>NUCLEOTIDE SEQUENCE</scope>
    <source>
        <strain evidence="16">Volc-1</strain>
    </source>
</reference>
<evidence type="ECO:0000256" key="13">
    <source>
        <dbReference type="ARBA" id="ARBA00046114"/>
    </source>
</evidence>
<feature type="domain" description="Trichohyalin-plectin-homology" evidence="15">
    <location>
        <begin position="4"/>
        <end position="218"/>
    </location>
</feature>
<dbReference type="GO" id="GO:0044782">
    <property type="term" value="P:cilium organization"/>
    <property type="evidence" value="ECO:0007669"/>
    <property type="project" value="TreeGrafter"/>
</dbReference>
<dbReference type="GO" id="GO:0031514">
    <property type="term" value="C:motile cilium"/>
    <property type="evidence" value="ECO:0007669"/>
    <property type="project" value="TreeGrafter"/>
</dbReference>
<evidence type="ECO:0000256" key="2">
    <source>
        <dbReference type="ARBA" id="ARBA00004611"/>
    </source>
</evidence>
<evidence type="ECO:0000313" key="16">
    <source>
        <dbReference type="EMBL" id="KAF7408926.1"/>
    </source>
</evidence>
<dbReference type="InterPro" id="IPR026504">
    <property type="entry name" value="MNS1"/>
</dbReference>
<comment type="similarity">
    <text evidence="3">Belongs to the MNS1 family.</text>
</comment>
<dbReference type="InterPro" id="IPR043597">
    <property type="entry name" value="TPH_dom"/>
</dbReference>
<comment type="caution">
    <text evidence="16">The sequence shown here is derived from an EMBL/GenBank/DDBJ whole genome shotgun (WGS) entry which is preliminary data.</text>
</comment>
<evidence type="ECO:0000256" key="8">
    <source>
        <dbReference type="ARBA" id="ARBA00023069"/>
    </source>
</evidence>
<dbReference type="PANTHER" id="PTHR19265">
    <property type="entry name" value="MEIOSIS-SPECIFIC NUCLEAR STRUCTURAL PROTEIN 1"/>
    <property type="match status" value="1"/>
</dbReference>
<organism evidence="16 17">
    <name type="scientific">Vespula pensylvanica</name>
    <name type="common">Western yellow jacket</name>
    <name type="synonym">Wasp</name>
    <dbReference type="NCBI Taxonomy" id="30213"/>
    <lineage>
        <taxon>Eukaryota</taxon>
        <taxon>Metazoa</taxon>
        <taxon>Ecdysozoa</taxon>
        <taxon>Arthropoda</taxon>
        <taxon>Hexapoda</taxon>
        <taxon>Insecta</taxon>
        <taxon>Pterygota</taxon>
        <taxon>Neoptera</taxon>
        <taxon>Endopterygota</taxon>
        <taxon>Hymenoptera</taxon>
        <taxon>Apocrita</taxon>
        <taxon>Aculeata</taxon>
        <taxon>Vespoidea</taxon>
        <taxon>Vespidae</taxon>
        <taxon>Vespinae</taxon>
        <taxon>Vespula</taxon>
    </lineage>
</organism>
<dbReference type="Proteomes" id="UP000600918">
    <property type="component" value="Unassembled WGS sequence"/>
</dbReference>
<keyword evidence="17" id="KW-1185">Reference proteome</keyword>
<dbReference type="EMBL" id="JACSDY010000014">
    <property type="protein sequence ID" value="KAF7408926.1"/>
    <property type="molecule type" value="Genomic_DNA"/>
</dbReference>
<evidence type="ECO:0000256" key="14">
    <source>
        <dbReference type="SAM" id="Coils"/>
    </source>
</evidence>
<keyword evidence="9" id="KW-0206">Cytoskeleton</keyword>
<evidence type="ECO:0000256" key="4">
    <source>
        <dbReference type="ARBA" id="ARBA00014813"/>
    </source>
</evidence>
<dbReference type="GO" id="GO:0005634">
    <property type="term" value="C:nucleus"/>
    <property type="evidence" value="ECO:0007669"/>
    <property type="project" value="UniProtKB-SubCell"/>
</dbReference>
<evidence type="ECO:0000256" key="7">
    <source>
        <dbReference type="ARBA" id="ARBA00023054"/>
    </source>
</evidence>
<evidence type="ECO:0000256" key="3">
    <source>
        <dbReference type="ARBA" id="ARBA00009158"/>
    </source>
</evidence>
<evidence type="ECO:0000256" key="5">
    <source>
        <dbReference type="ARBA" id="ARBA00022490"/>
    </source>
</evidence>
<proteinExistence type="inferred from homology"/>
<gene>
    <name evidence="16" type="ORF">H0235_013778</name>
</gene>
<comment type="function">
    <text evidence="13">Microtubule inner protein (MIP) part of the dynein-decorated doublet microtubules (DMTs) in cilia axoneme, which is required for motile cilia beating. May play a role in the control of meiotic division and germ cell differentiation through regulation of pairing and recombination during meiosis. Required for sperm flagella assembly. May play a role in the assembly and function of the outer dynein arm-docking complex (ODA-DC). ODA-DC mediates outer dynein arms (ODA) binding onto the axonemal doublet microtubules.</text>
</comment>
<evidence type="ECO:0000256" key="11">
    <source>
        <dbReference type="ARBA" id="ARBA00023254"/>
    </source>
</evidence>
<evidence type="ECO:0000256" key="12">
    <source>
        <dbReference type="ARBA" id="ARBA00023273"/>
    </source>
</evidence>
<protein>
    <recommendedName>
        <fullName evidence="4">Meiosis-specific nuclear structural protein 1</fullName>
    </recommendedName>
</protein>
<dbReference type="PANTHER" id="PTHR19265:SF0">
    <property type="entry name" value="MEIOSIS-SPECIFIC NUCLEAR STRUCTURAL PROTEIN 1"/>
    <property type="match status" value="1"/>
</dbReference>
<evidence type="ECO:0000256" key="1">
    <source>
        <dbReference type="ARBA" id="ARBA00004123"/>
    </source>
</evidence>
<keyword evidence="7 14" id="KW-0175">Coiled coil</keyword>
<keyword evidence="12" id="KW-0966">Cell projection</keyword>
<evidence type="ECO:0000256" key="9">
    <source>
        <dbReference type="ARBA" id="ARBA00023212"/>
    </source>
</evidence>
<keyword evidence="11" id="KW-0469">Meiosis</keyword>
<sequence length="240" mass="29344">MVAELREIRRANEREEEERIKRDGERYSREIERRANEARSRASEHEERRERVLTSLLSTILEEDARKRERELLLQELVLLEMELDRAINDWKERSARSRRTLELLDSLNEQISLTELCKLDFLRRDKEFAEETMRRLAQDERTLRLTAEAKRRALLRYREDLERMIAERRRIRDEEIRRIEREFEEERRSEELRAASVERERRYLLLEHASNVGEFLNERHLTERERALLDDSLLSRTTG</sequence>
<keyword evidence="8" id="KW-0969">Cilium</keyword>
<keyword evidence="10" id="KW-0539">Nucleus</keyword>
<evidence type="ECO:0000256" key="10">
    <source>
        <dbReference type="ARBA" id="ARBA00023242"/>
    </source>
</evidence>
<comment type="subcellular location">
    <subcellularLocation>
        <location evidence="2">Cytoplasm</location>
        <location evidence="2">Cytoskeleton</location>
        <location evidence="2">Flagellum axoneme</location>
    </subcellularLocation>
    <subcellularLocation>
        <location evidence="1">Nucleus</location>
    </subcellularLocation>
</comment>
<feature type="coiled-coil region" evidence="14">
    <location>
        <begin position="120"/>
        <end position="201"/>
    </location>
</feature>
<name>A0A834KNC6_VESPE</name>
<dbReference type="AlphaFoldDB" id="A0A834KNC6"/>
<keyword evidence="6" id="KW-0282">Flagellum</keyword>